<dbReference type="AlphaFoldDB" id="A0AAN7NMD2"/>
<reference evidence="1 2" key="1">
    <citation type="journal article" date="2023" name="J. Hered.">
        <title>Chromosome-level genome of the wood stork (Mycteria americana) provides insight into avian chromosome evolution.</title>
        <authorList>
            <person name="Flamio R. Jr."/>
            <person name="Ramstad K.M."/>
        </authorList>
    </citation>
    <scope>NUCLEOTIDE SEQUENCE [LARGE SCALE GENOMIC DNA]</scope>
    <source>
        <strain evidence="1">JAX WOST 10</strain>
    </source>
</reference>
<evidence type="ECO:0000313" key="1">
    <source>
        <dbReference type="EMBL" id="KAK4828630.1"/>
    </source>
</evidence>
<keyword evidence="2" id="KW-1185">Reference proteome</keyword>
<accession>A0AAN7NMD2</accession>
<dbReference type="Proteomes" id="UP001333110">
    <property type="component" value="Unassembled WGS sequence"/>
</dbReference>
<dbReference type="PANTHER" id="PTHR33332">
    <property type="entry name" value="REVERSE TRANSCRIPTASE DOMAIN-CONTAINING PROTEIN"/>
    <property type="match status" value="1"/>
</dbReference>
<sequence length="200" mass="22386">MGLSTLYMVFVRSYFETASSFGPQHSRHGQTMGSSVVGPQGGEGWTTCPMGRDWGSWAGLGWRRDGFSAPNRLPTPMRGHQGDRGGLLTVVQGRRVGDNGHRRGSGCKWSKKANRILGCIKRSMTSRLREMILPLYSALVRPLLEYCIQLWHPQHKKDMDVLEKVQRRATKMIRGLEHLSCEGRLRELGLVSLEKAPGTP</sequence>
<evidence type="ECO:0000313" key="2">
    <source>
        <dbReference type="Proteomes" id="UP001333110"/>
    </source>
</evidence>
<proteinExistence type="predicted"/>
<comment type="caution">
    <text evidence="1">The sequence shown here is derived from an EMBL/GenBank/DDBJ whole genome shotgun (WGS) entry which is preliminary data.</text>
</comment>
<gene>
    <name evidence="1" type="ORF">QYF61_000278</name>
</gene>
<dbReference type="EMBL" id="JAUNZN010000001">
    <property type="protein sequence ID" value="KAK4828630.1"/>
    <property type="molecule type" value="Genomic_DNA"/>
</dbReference>
<protein>
    <submittedName>
        <fullName evidence="1">Uncharacterized protein</fullName>
    </submittedName>
</protein>
<organism evidence="1 2">
    <name type="scientific">Mycteria americana</name>
    <name type="common">Wood stork</name>
    <dbReference type="NCBI Taxonomy" id="33587"/>
    <lineage>
        <taxon>Eukaryota</taxon>
        <taxon>Metazoa</taxon>
        <taxon>Chordata</taxon>
        <taxon>Craniata</taxon>
        <taxon>Vertebrata</taxon>
        <taxon>Euteleostomi</taxon>
        <taxon>Archelosauria</taxon>
        <taxon>Archosauria</taxon>
        <taxon>Dinosauria</taxon>
        <taxon>Saurischia</taxon>
        <taxon>Theropoda</taxon>
        <taxon>Coelurosauria</taxon>
        <taxon>Aves</taxon>
        <taxon>Neognathae</taxon>
        <taxon>Neoaves</taxon>
        <taxon>Aequornithes</taxon>
        <taxon>Ciconiiformes</taxon>
        <taxon>Ciconiidae</taxon>
        <taxon>Mycteria</taxon>
    </lineage>
</organism>
<name>A0AAN7NMD2_MYCAM</name>